<evidence type="ECO:0008006" key="4">
    <source>
        <dbReference type="Google" id="ProtNLM"/>
    </source>
</evidence>
<evidence type="ECO:0000256" key="1">
    <source>
        <dbReference type="SAM" id="SignalP"/>
    </source>
</evidence>
<name>A0A7J5ACX7_9FLAO</name>
<reference evidence="2 3" key="1">
    <citation type="submission" date="2019-09" db="EMBL/GenBank/DDBJ databases">
        <authorList>
            <person name="Cao W.R."/>
        </authorList>
    </citation>
    <scope>NUCLEOTIDE SEQUENCE [LARGE SCALE GENOMIC DNA]</scope>
    <source>
        <strain evidence="3">a4</strain>
    </source>
</reference>
<evidence type="ECO:0000313" key="2">
    <source>
        <dbReference type="EMBL" id="KAB1155370.1"/>
    </source>
</evidence>
<protein>
    <recommendedName>
        <fullName evidence="4">Transporter</fullName>
    </recommendedName>
</protein>
<organism evidence="2 3">
    <name type="scientific">Tenacibaculum aiptasiae</name>
    <dbReference type="NCBI Taxonomy" id="426481"/>
    <lineage>
        <taxon>Bacteria</taxon>
        <taxon>Pseudomonadati</taxon>
        <taxon>Bacteroidota</taxon>
        <taxon>Flavobacteriia</taxon>
        <taxon>Flavobacteriales</taxon>
        <taxon>Flavobacteriaceae</taxon>
        <taxon>Tenacibaculum</taxon>
    </lineage>
</organism>
<dbReference type="Pfam" id="PF20230">
    <property type="entry name" value="DUF6588"/>
    <property type="match status" value="1"/>
</dbReference>
<dbReference type="InterPro" id="IPR046495">
    <property type="entry name" value="DUF6588"/>
</dbReference>
<evidence type="ECO:0000313" key="3">
    <source>
        <dbReference type="Proteomes" id="UP000467305"/>
    </source>
</evidence>
<proteinExistence type="predicted"/>
<sequence>MKKITLSLLTIFSLVFSTKAQDGFEQAILGNTKDAGNLIQAYFNPGIEGSINSMNSGWYHTAKVHKKFGFDITIGLNGSFIGSEKETFNIQQALGPGSSITSTSTTASTFAGPDTPTTFTVSRTIDIGGTPQVVTADFELPGGIISDFPIKAIPTYAVQVGLGLPYKFEVMARFFPETKFGDDGGKINMFGIGLKKEITSWFGPLDKLPLHVSLLAAYTNLDVKYGFGSQTTGALTVQNGAGEFGLSAFSFQAIASLNFPIINVFGGIGYNTGNADLRMVGTYTGTFNHAGGTEQVALTPPSLEFKSSSFNTTIGARISLGFFKLFGSYSLQDYNTVNAGIAFSFR</sequence>
<feature type="chain" id="PRO_5029744954" description="Transporter" evidence="1">
    <location>
        <begin position="21"/>
        <end position="346"/>
    </location>
</feature>
<dbReference type="AlphaFoldDB" id="A0A7J5ACX7"/>
<feature type="signal peptide" evidence="1">
    <location>
        <begin position="1"/>
        <end position="20"/>
    </location>
</feature>
<gene>
    <name evidence="2" type="ORF">F7018_12930</name>
</gene>
<dbReference type="EMBL" id="WAAU01000024">
    <property type="protein sequence ID" value="KAB1155370.1"/>
    <property type="molecule type" value="Genomic_DNA"/>
</dbReference>
<comment type="caution">
    <text evidence="2">The sequence shown here is derived from an EMBL/GenBank/DDBJ whole genome shotgun (WGS) entry which is preliminary data.</text>
</comment>
<accession>A0A7J5ACX7</accession>
<dbReference type="RefSeq" id="WP_150900479.1">
    <property type="nucleotide sequence ID" value="NZ_WAAU01000024.1"/>
</dbReference>
<dbReference type="Proteomes" id="UP000467305">
    <property type="component" value="Unassembled WGS sequence"/>
</dbReference>
<dbReference type="OrthoDB" id="9775382at2"/>
<keyword evidence="1" id="KW-0732">Signal</keyword>
<keyword evidence="3" id="KW-1185">Reference proteome</keyword>